<dbReference type="SUPFAM" id="SSF81631">
    <property type="entry name" value="PAP/OAS1 substrate-binding domain"/>
    <property type="match status" value="1"/>
</dbReference>
<sequence length="371" mass="43439">MTVGRYYDFLLIIKLLQQKSRFKIGRVCIGGSSGKKTTIMNSDIDCVVFINEAEPPFQDVLEDFEAILHMTDSYQIREVRTTKYSIQLKAEEFEFDILPAANFTVGIDAAGDELFTIQQERTLNHIKRNPEKFGYLYSGSLADASVRFMKKQNGFVNEMVRIAKLWYHTLYFKDYVSGAKMCIELIAVFSANKEEKMGRTSYLRCFQRFIKYVKNFDGLNVHFEETDDHVLDKQRPRVIDPVNPYNNLARNWDKESIERIQFYATETDGRLQHMARARSARLDLLLEPQPSFLPFMAQLFPYKPNCWLVSLRTCTSTLPDLKIRNKVFYKNIALRAAIEILKNYFQMTITMYWKNHFHTRLQYAKCEVGIA</sequence>
<evidence type="ECO:0000313" key="5">
    <source>
        <dbReference type="Proteomes" id="UP001151699"/>
    </source>
</evidence>
<dbReference type="EMBL" id="WJQU01000001">
    <property type="protein sequence ID" value="KAJ6649639.1"/>
    <property type="molecule type" value="Genomic_DNA"/>
</dbReference>
<dbReference type="GO" id="GO:0016020">
    <property type="term" value="C:membrane"/>
    <property type="evidence" value="ECO:0007669"/>
    <property type="project" value="TreeGrafter"/>
</dbReference>
<dbReference type="Gene3D" id="3.30.460.10">
    <property type="entry name" value="Beta Polymerase, domain 2"/>
    <property type="match status" value="1"/>
</dbReference>
<dbReference type="PANTHER" id="PTHR11258:SF11">
    <property type="entry name" value="C2H2-TYPE DOMAIN-CONTAINING PROTEIN"/>
    <property type="match status" value="1"/>
</dbReference>
<dbReference type="SUPFAM" id="SSF81301">
    <property type="entry name" value="Nucleotidyltransferase"/>
    <property type="match status" value="1"/>
</dbReference>
<dbReference type="GO" id="GO:0005654">
    <property type="term" value="C:nucleoplasm"/>
    <property type="evidence" value="ECO:0007669"/>
    <property type="project" value="TreeGrafter"/>
</dbReference>
<feature type="domain" description="2'-5'-oligoadenylate synthetase 1" evidence="3">
    <location>
        <begin position="137"/>
        <end position="252"/>
    </location>
</feature>
<comment type="similarity">
    <text evidence="1">Belongs to the 2-5A synthase family.</text>
</comment>
<evidence type="ECO:0000259" key="3">
    <source>
        <dbReference type="Pfam" id="PF10421"/>
    </source>
</evidence>
<dbReference type="GO" id="GO:0001730">
    <property type="term" value="F:2'-5'-oligoadenylate synthetase activity"/>
    <property type="evidence" value="ECO:0007669"/>
    <property type="project" value="TreeGrafter"/>
</dbReference>
<reference evidence="4" key="1">
    <citation type="submission" date="2022-07" db="EMBL/GenBank/DDBJ databases">
        <authorList>
            <person name="Trinca V."/>
            <person name="Uliana J.V.C."/>
            <person name="Torres T.T."/>
            <person name="Ward R.J."/>
            <person name="Monesi N."/>
        </authorList>
    </citation>
    <scope>NUCLEOTIDE SEQUENCE</scope>
    <source>
        <strain evidence="4">HSMRA1968</strain>
        <tissue evidence="4">Whole embryos</tissue>
    </source>
</reference>
<dbReference type="InterPro" id="IPR002934">
    <property type="entry name" value="Polymerase_NTP_transf_dom"/>
</dbReference>
<dbReference type="Proteomes" id="UP001151699">
    <property type="component" value="Chromosome A"/>
</dbReference>
<dbReference type="Pfam" id="PF01909">
    <property type="entry name" value="NTP_transf_2"/>
    <property type="match status" value="1"/>
</dbReference>
<dbReference type="Gene3D" id="1.10.1410.20">
    <property type="entry name" value="2'-5'-oligoadenylate synthetase 1, domain 2"/>
    <property type="match status" value="1"/>
</dbReference>
<dbReference type="OrthoDB" id="9978031at2759"/>
<dbReference type="AlphaFoldDB" id="A0A9Q0NHI2"/>
<dbReference type="PANTHER" id="PTHR11258">
    <property type="entry name" value="2-5 OLIGOADENYLATE SYNTHETASE"/>
    <property type="match status" value="1"/>
</dbReference>
<dbReference type="InterPro" id="IPR018952">
    <property type="entry name" value="2-5-oligoAdlate_synth_1_dom2/C"/>
</dbReference>
<protein>
    <submittedName>
        <fullName evidence="4">2'-5'-oligoadenylate synthase 1</fullName>
    </submittedName>
</protein>
<evidence type="ECO:0000256" key="1">
    <source>
        <dbReference type="ARBA" id="ARBA00009526"/>
    </source>
</evidence>
<organism evidence="4 5">
    <name type="scientific">Pseudolycoriella hygida</name>
    <dbReference type="NCBI Taxonomy" id="35572"/>
    <lineage>
        <taxon>Eukaryota</taxon>
        <taxon>Metazoa</taxon>
        <taxon>Ecdysozoa</taxon>
        <taxon>Arthropoda</taxon>
        <taxon>Hexapoda</taxon>
        <taxon>Insecta</taxon>
        <taxon>Pterygota</taxon>
        <taxon>Neoptera</taxon>
        <taxon>Endopterygota</taxon>
        <taxon>Diptera</taxon>
        <taxon>Nematocera</taxon>
        <taxon>Sciaroidea</taxon>
        <taxon>Sciaridae</taxon>
        <taxon>Pseudolycoriella</taxon>
    </lineage>
</organism>
<keyword evidence="5" id="KW-1185">Reference proteome</keyword>
<dbReference type="InterPro" id="IPR043519">
    <property type="entry name" value="NT_sf"/>
</dbReference>
<gene>
    <name evidence="4" type="primary">OAS1</name>
    <name evidence="4" type="ORF">Bhyg_04877</name>
</gene>
<accession>A0A9Q0NHI2</accession>
<dbReference type="GO" id="GO:0003725">
    <property type="term" value="F:double-stranded RNA binding"/>
    <property type="evidence" value="ECO:0007669"/>
    <property type="project" value="TreeGrafter"/>
</dbReference>
<evidence type="ECO:0000259" key="2">
    <source>
        <dbReference type="Pfam" id="PF01909"/>
    </source>
</evidence>
<dbReference type="GO" id="GO:0005829">
    <property type="term" value="C:cytosol"/>
    <property type="evidence" value="ECO:0007669"/>
    <property type="project" value="TreeGrafter"/>
</dbReference>
<dbReference type="Pfam" id="PF10421">
    <property type="entry name" value="OAS1_C"/>
    <property type="match status" value="1"/>
</dbReference>
<evidence type="ECO:0000313" key="4">
    <source>
        <dbReference type="EMBL" id="KAJ6649639.1"/>
    </source>
</evidence>
<proteinExistence type="inferred from homology"/>
<comment type="caution">
    <text evidence="4">The sequence shown here is derived from an EMBL/GenBank/DDBJ whole genome shotgun (WGS) entry which is preliminary data.</text>
</comment>
<name>A0A9Q0NHI2_9DIPT</name>
<feature type="domain" description="Polymerase nucleotidyl transferase" evidence="2">
    <location>
        <begin position="19"/>
        <end position="69"/>
    </location>
</feature>